<dbReference type="FunFam" id="4.10.110.10:FF:000006">
    <property type="entry name" value="Trefoil factor 1"/>
    <property type="match status" value="1"/>
</dbReference>
<gene>
    <name evidence="6" type="ORF">JRQ81_020110</name>
</gene>
<dbReference type="InterPro" id="IPR017957">
    <property type="entry name" value="P_trefoil_CS"/>
</dbReference>
<dbReference type="PROSITE" id="PS51448">
    <property type="entry name" value="P_TREFOIL_2"/>
    <property type="match status" value="3"/>
</dbReference>
<dbReference type="PANTHER" id="PTHR13826:SF14">
    <property type="entry name" value="TREFOIL FACTOR 2"/>
    <property type="match status" value="1"/>
</dbReference>
<evidence type="ECO:0000256" key="4">
    <source>
        <dbReference type="PROSITE-ProRule" id="PRU00779"/>
    </source>
</evidence>
<feature type="disulfide bond" evidence="4">
    <location>
        <begin position="187"/>
        <end position="202"/>
    </location>
</feature>
<dbReference type="InterPro" id="IPR044913">
    <property type="entry name" value="P_trefoil_dom_sf"/>
</dbReference>
<dbReference type="InterPro" id="IPR000519">
    <property type="entry name" value="P_trefoil_dom"/>
</dbReference>
<dbReference type="OrthoDB" id="10051464at2759"/>
<feature type="domain" description="P-type" evidence="5">
    <location>
        <begin position="175"/>
        <end position="218"/>
    </location>
</feature>
<evidence type="ECO:0000259" key="5">
    <source>
        <dbReference type="PROSITE" id="PS51448"/>
    </source>
</evidence>
<keyword evidence="3 4" id="KW-1015">Disulfide bond</keyword>
<keyword evidence="2" id="KW-0964">Secreted</keyword>
<feature type="disulfide bond" evidence="4">
    <location>
        <begin position="227"/>
        <end position="253"/>
    </location>
</feature>
<protein>
    <recommendedName>
        <fullName evidence="5">P-type domain-containing protein</fullName>
    </recommendedName>
</protein>
<dbReference type="PRINTS" id="PR00680">
    <property type="entry name" value="PTREFOIL"/>
</dbReference>
<comment type="caution">
    <text evidence="6">The sequence shown here is derived from an EMBL/GenBank/DDBJ whole genome shotgun (WGS) entry which is preliminary data.</text>
</comment>
<organism evidence="6 7">
    <name type="scientific">Phrynocephalus forsythii</name>
    <dbReference type="NCBI Taxonomy" id="171643"/>
    <lineage>
        <taxon>Eukaryota</taxon>
        <taxon>Metazoa</taxon>
        <taxon>Chordata</taxon>
        <taxon>Craniata</taxon>
        <taxon>Vertebrata</taxon>
        <taxon>Euteleostomi</taxon>
        <taxon>Lepidosauria</taxon>
        <taxon>Squamata</taxon>
        <taxon>Bifurcata</taxon>
        <taxon>Unidentata</taxon>
        <taxon>Episquamata</taxon>
        <taxon>Toxicofera</taxon>
        <taxon>Iguania</taxon>
        <taxon>Acrodonta</taxon>
        <taxon>Agamidae</taxon>
        <taxon>Agaminae</taxon>
        <taxon>Phrynocephalus</taxon>
    </lineage>
</organism>
<dbReference type="PANTHER" id="PTHR13826">
    <property type="entry name" value="INTESTINAL TREFOIL FACTOR-RELATED"/>
    <property type="match status" value="1"/>
</dbReference>
<dbReference type="SUPFAM" id="SSF57492">
    <property type="entry name" value="Trefoil"/>
    <property type="match status" value="3"/>
</dbReference>
<sequence>MKKSSEGGETDIDRPKLYWENWIETTMHASVSWMPKTEGIVIPLPLASLLSNAQQRDAALMQQFLASHGVSYLQDNEVIIHGRQAEIKRVSLLGGFHAQSLPAMITFKKTHKVIWIMFSIASLHYAKKMIKPEARLDCGYEGITRKRCQRIGCCFDPTSSGAPVCFHPTTNNVSRQCVMDRSAREDCGYPGITAEECQAKGCCFNSYVVSTRWCFHPLSDPGHAKMCGMTPKKRTPCGYPGISSDDCLGRGCCYEHYQYANSVPLCFEPAAQKGNFSL</sequence>
<reference evidence="6" key="1">
    <citation type="journal article" date="2023" name="DNA Res.">
        <title>Chromosome-level genome assembly of Phrynocephalus forsythii using third-generation DNA sequencing and Hi-C analysis.</title>
        <authorList>
            <person name="Qi Y."/>
            <person name="Zhao W."/>
            <person name="Zhao Y."/>
            <person name="Niu C."/>
            <person name="Cao S."/>
            <person name="Zhang Y."/>
        </authorList>
    </citation>
    <scope>NUCLEOTIDE SEQUENCE</scope>
    <source>
        <tissue evidence="6">Muscle</tissue>
    </source>
</reference>
<dbReference type="Proteomes" id="UP001142489">
    <property type="component" value="Unassembled WGS sequence"/>
</dbReference>
<dbReference type="Pfam" id="PF00088">
    <property type="entry name" value="Trefoil"/>
    <property type="match status" value="3"/>
</dbReference>
<evidence type="ECO:0000256" key="1">
    <source>
        <dbReference type="ARBA" id="ARBA00004613"/>
    </source>
</evidence>
<dbReference type="SMART" id="SM00018">
    <property type="entry name" value="PD"/>
    <property type="match status" value="3"/>
</dbReference>
<dbReference type="PROSITE" id="PS00025">
    <property type="entry name" value="P_TREFOIL_1"/>
    <property type="match status" value="2"/>
</dbReference>
<dbReference type="EMBL" id="JAPFRF010000010">
    <property type="protein sequence ID" value="KAJ7320599.1"/>
    <property type="molecule type" value="Genomic_DNA"/>
</dbReference>
<feature type="disulfide bond" evidence="4">
    <location>
        <begin position="237"/>
        <end position="252"/>
    </location>
</feature>
<proteinExistence type="predicted"/>
<evidence type="ECO:0000313" key="6">
    <source>
        <dbReference type="EMBL" id="KAJ7320599.1"/>
    </source>
</evidence>
<dbReference type="Gene3D" id="4.10.110.10">
    <property type="entry name" value="Spasmolytic Protein, domain 1"/>
    <property type="match status" value="3"/>
</dbReference>
<dbReference type="CDD" id="cd00111">
    <property type="entry name" value="Trefoil"/>
    <property type="match status" value="3"/>
</dbReference>
<evidence type="ECO:0000313" key="7">
    <source>
        <dbReference type="Proteomes" id="UP001142489"/>
    </source>
</evidence>
<keyword evidence="7" id="KW-1185">Reference proteome</keyword>
<comment type="caution">
    <text evidence="4">Lacks conserved residue(s) required for the propagation of feature annotation.</text>
</comment>
<feature type="disulfide bond" evidence="4">
    <location>
        <begin position="177"/>
        <end position="203"/>
    </location>
</feature>
<feature type="disulfide bond" evidence="4">
    <location>
        <begin position="138"/>
        <end position="153"/>
    </location>
</feature>
<evidence type="ECO:0000256" key="3">
    <source>
        <dbReference type="ARBA" id="ARBA00023157"/>
    </source>
</evidence>
<evidence type="ECO:0000256" key="2">
    <source>
        <dbReference type="ARBA" id="ARBA00022525"/>
    </source>
</evidence>
<comment type="subcellular location">
    <subcellularLocation>
        <location evidence="1">Secreted</location>
    </subcellularLocation>
</comment>
<feature type="domain" description="P-type" evidence="5">
    <location>
        <begin position="225"/>
        <end position="270"/>
    </location>
</feature>
<feature type="domain" description="P-type" evidence="5">
    <location>
        <begin position="126"/>
        <end position="169"/>
    </location>
</feature>
<feature type="disulfide bond" evidence="4">
    <location>
        <begin position="148"/>
        <end position="165"/>
    </location>
</feature>
<dbReference type="InterPro" id="IPR017994">
    <property type="entry name" value="P_trefoil_chordata"/>
</dbReference>
<accession>A0A9Q0XRK3</accession>
<feature type="disulfide bond" evidence="4">
    <location>
        <begin position="197"/>
        <end position="214"/>
    </location>
</feature>
<dbReference type="GO" id="GO:0005615">
    <property type="term" value="C:extracellular space"/>
    <property type="evidence" value="ECO:0007669"/>
    <property type="project" value="TreeGrafter"/>
</dbReference>
<name>A0A9Q0XRK3_9SAUR</name>
<dbReference type="AlphaFoldDB" id="A0A9Q0XRK3"/>